<feature type="domain" description="BHLH" evidence="6">
    <location>
        <begin position="171"/>
        <end position="221"/>
    </location>
</feature>
<dbReference type="InterPro" id="IPR036638">
    <property type="entry name" value="HLH_DNA-bd_sf"/>
</dbReference>
<dbReference type="Pfam" id="PF00010">
    <property type="entry name" value="HLH"/>
    <property type="match status" value="1"/>
</dbReference>
<keyword evidence="8" id="KW-1185">Reference proteome</keyword>
<accession>A0A9Q1JXB9</accession>
<dbReference type="Gene3D" id="4.10.280.10">
    <property type="entry name" value="Helix-loop-helix DNA-binding domain"/>
    <property type="match status" value="1"/>
</dbReference>
<proteinExistence type="predicted"/>
<reference evidence="7" key="1">
    <citation type="submission" date="2022-04" db="EMBL/GenBank/DDBJ databases">
        <title>Carnegiea gigantea Genome sequencing and assembly v2.</title>
        <authorList>
            <person name="Copetti D."/>
            <person name="Sanderson M.J."/>
            <person name="Burquez A."/>
            <person name="Wojciechowski M.F."/>
        </authorList>
    </citation>
    <scope>NUCLEOTIDE SEQUENCE</scope>
    <source>
        <strain evidence="7">SGP5-SGP5p</strain>
        <tissue evidence="7">Aerial part</tissue>
    </source>
</reference>
<sequence>MAAFYSAFLADSVFSPNNDPVKNPGFLDEFFPDLDQFYTHQPLFHQVGACVNTAANERSCCIEPQSNSDDTLPLVTQKQRTESFTSSISMAEKADSGEQVTQLMVPLDKKRKSHYGSSSNSANSKEVKQVKWKKQKGSKEATKGVKNDKGDEQARKEPPEGYIHVRAKRGQATDSHSLAERARREKISQKMKTLQALVPGCDKVTGKALMLDEIINYVQSLQIQVELASLDPMVYIFGLMNHDVMMPGIEDMNNRMALPVQSASHSNISSPANSSPTFSNTNITPNPTIATTAAAAAAAAAFASIVVDSSTSLFQEQKPIVPLQDARSSYWGLDDVQQQSNTINSQITFGANNNFLHSFQ</sequence>
<dbReference type="PANTHER" id="PTHR12565">
    <property type="entry name" value="STEROL REGULATORY ELEMENT-BINDING PROTEIN"/>
    <property type="match status" value="1"/>
</dbReference>
<dbReference type="InterPro" id="IPR011598">
    <property type="entry name" value="bHLH_dom"/>
</dbReference>
<evidence type="ECO:0000256" key="5">
    <source>
        <dbReference type="SAM" id="MobiDB-lite"/>
    </source>
</evidence>
<dbReference type="AlphaFoldDB" id="A0A9Q1JXB9"/>
<dbReference type="OrthoDB" id="1928604at2759"/>
<feature type="compositionally biased region" description="Basic and acidic residues" evidence="5">
    <location>
        <begin position="137"/>
        <end position="159"/>
    </location>
</feature>
<gene>
    <name evidence="7" type="ORF">Cgig2_015592</name>
</gene>
<feature type="region of interest" description="Disordered" evidence="5">
    <location>
        <begin position="111"/>
        <end position="161"/>
    </location>
</feature>
<keyword evidence="2" id="KW-0805">Transcription regulation</keyword>
<dbReference type="SUPFAM" id="SSF47459">
    <property type="entry name" value="HLH, helix-loop-helix DNA-binding domain"/>
    <property type="match status" value="1"/>
</dbReference>
<evidence type="ECO:0000256" key="4">
    <source>
        <dbReference type="ARBA" id="ARBA00023242"/>
    </source>
</evidence>
<dbReference type="Proteomes" id="UP001153076">
    <property type="component" value="Unassembled WGS sequence"/>
</dbReference>
<comment type="subcellular location">
    <subcellularLocation>
        <location evidence="1">Nucleus</location>
    </subcellularLocation>
</comment>
<evidence type="ECO:0000313" key="7">
    <source>
        <dbReference type="EMBL" id="KAJ8432799.1"/>
    </source>
</evidence>
<dbReference type="GO" id="GO:0046983">
    <property type="term" value="F:protein dimerization activity"/>
    <property type="evidence" value="ECO:0007669"/>
    <property type="project" value="InterPro"/>
</dbReference>
<evidence type="ECO:0000259" key="6">
    <source>
        <dbReference type="PROSITE" id="PS50888"/>
    </source>
</evidence>
<name>A0A9Q1JXB9_9CARY</name>
<keyword evidence="3" id="KW-0804">Transcription</keyword>
<organism evidence="7 8">
    <name type="scientific">Carnegiea gigantea</name>
    <dbReference type="NCBI Taxonomy" id="171969"/>
    <lineage>
        <taxon>Eukaryota</taxon>
        <taxon>Viridiplantae</taxon>
        <taxon>Streptophyta</taxon>
        <taxon>Embryophyta</taxon>
        <taxon>Tracheophyta</taxon>
        <taxon>Spermatophyta</taxon>
        <taxon>Magnoliopsida</taxon>
        <taxon>eudicotyledons</taxon>
        <taxon>Gunneridae</taxon>
        <taxon>Pentapetalae</taxon>
        <taxon>Caryophyllales</taxon>
        <taxon>Cactineae</taxon>
        <taxon>Cactaceae</taxon>
        <taxon>Cactoideae</taxon>
        <taxon>Echinocereeae</taxon>
        <taxon>Carnegiea</taxon>
    </lineage>
</organism>
<evidence type="ECO:0000313" key="8">
    <source>
        <dbReference type="Proteomes" id="UP001153076"/>
    </source>
</evidence>
<dbReference type="InterPro" id="IPR024097">
    <property type="entry name" value="bHLH_ZIP_TF"/>
</dbReference>
<evidence type="ECO:0000256" key="3">
    <source>
        <dbReference type="ARBA" id="ARBA00023163"/>
    </source>
</evidence>
<dbReference type="SMART" id="SM00353">
    <property type="entry name" value="HLH"/>
    <property type="match status" value="1"/>
</dbReference>
<dbReference type="GO" id="GO:0005634">
    <property type="term" value="C:nucleus"/>
    <property type="evidence" value="ECO:0007669"/>
    <property type="project" value="UniProtKB-SubCell"/>
</dbReference>
<protein>
    <recommendedName>
        <fullName evidence="6">BHLH domain-containing protein</fullName>
    </recommendedName>
</protein>
<evidence type="ECO:0000256" key="2">
    <source>
        <dbReference type="ARBA" id="ARBA00023015"/>
    </source>
</evidence>
<comment type="caution">
    <text evidence="7">The sequence shown here is derived from an EMBL/GenBank/DDBJ whole genome shotgun (WGS) entry which is preliminary data.</text>
</comment>
<keyword evidence="4" id="KW-0539">Nucleus</keyword>
<dbReference type="GO" id="GO:0003700">
    <property type="term" value="F:DNA-binding transcription factor activity"/>
    <property type="evidence" value="ECO:0007669"/>
    <property type="project" value="TreeGrafter"/>
</dbReference>
<evidence type="ECO:0000256" key="1">
    <source>
        <dbReference type="ARBA" id="ARBA00004123"/>
    </source>
</evidence>
<dbReference type="PANTHER" id="PTHR12565:SF431">
    <property type="entry name" value="TRANSCRIPTION FACTOR BHLH137"/>
    <property type="match status" value="1"/>
</dbReference>
<dbReference type="EMBL" id="JAKOGI010000583">
    <property type="protein sequence ID" value="KAJ8432799.1"/>
    <property type="molecule type" value="Genomic_DNA"/>
</dbReference>
<dbReference type="PROSITE" id="PS50888">
    <property type="entry name" value="BHLH"/>
    <property type="match status" value="1"/>
</dbReference>